<reference evidence="3" key="1">
    <citation type="journal article" date="2019" name="Int. J. Syst. Evol. Microbiol.">
        <title>The Global Catalogue of Microorganisms (GCM) 10K type strain sequencing project: providing services to taxonomists for standard genome sequencing and annotation.</title>
        <authorList>
            <consortium name="The Broad Institute Genomics Platform"/>
            <consortium name="The Broad Institute Genome Sequencing Center for Infectious Disease"/>
            <person name="Wu L."/>
            <person name="Ma J."/>
        </authorList>
    </citation>
    <scope>NUCLEOTIDE SEQUENCE [LARGE SCALE GENOMIC DNA]</scope>
    <source>
        <strain evidence="3">CCM 7526</strain>
    </source>
</reference>
<dbReference type="RefSeq" id="WP_317794272.1">
    <property type="nucleotide sequence ID" value="NZ_AP028461.1"/>
</dbReference>
<proteinExistence type="predicted"/>
<accession>A0ABW4ATA6</accession>
<gene>
    <name evidence="2" type="ORF">ACFQ5G_53110</name>
</gene>
<sequence>MTTAHGKPVRDRIPETITSSGEVEQAAERTRTARRALAARTGLSWMIGRRLC</sequence>
<feature type="region of interest" description="Disordered" evidence="1">
    <location>
        <begin position="1"/>
        <end position="29"/>
    </location>
</feature>
<dbReference type="Proteomes" id="UP001597183">
    <property type="component" value="Unassembled WGS sequence"/>
</dbReference>
<evidence type="ECO:0000313" key="3">
    <source>
        <dbReference type="Proteomes" id="UP001597183"/>
    </source>
</evidence>
<name>A0ABW4ATA6_9ACTN</name>
<keyword evidence="3" id="KW-1185">Reference proteome</keyword>
<organism evidence="2 3">
    <name type="scientific">Actinoplanes sichuanensis</name>
    <dbReference type="NCBI Taxonomy" id="512349"/>
    <lineage>
        <taxon>Bacteria</taxon>
        <taxon>Bacillati</taxon>
        <taxon>Actinomycetota</taxon>
        <taxon>Actinomycetes</taxon>
        <taxon>Micromonosporales</taxon>
        <taxon>Micromonosporaceae</taxon>
        <taxon>Actinoplanes</taxon>
    </lineage>
</organism>
<evidence type="ECO:0000313" key="2">
    <source>
        <dbReference type="EMBL" id="MFD1374126.1"/>
    </source>
</evidence>
<dbReference type="EMBL" id="JBHTMK010000079">
    <property type="protein sequence ID" value="MFD1374126.1"/>
    <property type="molecule type" value="Genomic_DNA"/>
</dbReference>
<comment type="caution">
    <text evidence="2">The sequence shown here is derived from an EMBL/GenBank/DDBJ whole genome shotgun (WGS) entry which is preliminary data.</text>
</comment>
<protein>
    <submittedName>
        <fullName evidence="2">Uncharacterized protein</fullName>
    </submittedName>
</protein>
<evidence type="ECO:0000256" key="1">
    <source>
        <dbReference type="SAM" id="MobiDB-lite"/>
    </source>
</evidence>